<organism evidence="2 3">
    <name type="scientific">Aldrovandia affinis</name>
    <dbReference type="NCBI Taxonomy" id="143900"/>
    <lineage>
        <taxon>Eukaryota</taxon>
        <taxon>Metazoa</taxon>
        <taxon>Chordata</taxon>
        <taxon>Craniata</taxon>
        <taxon>Vertebrata</taxon>
        <taxon>Euteleostomi</taxon>
        <taxon>Actinopterygii</taxon>
        <taxon>Neopterygii</taxon>
        <taxon>Teleostei</taxon>
        <taxon>Notacanthiformes</taxon>
        <taxon>Halosauridae</taxon>
        <taxon>Aldrovandia</taxon>
    </lineage>
</organism>
<feature type="compositionally biased region" description="Basic residues" evidence="1">
    <location>
        <begin position="66"/>
        <end position="77"/>
    </location>
</feature>
<dbReference type="EMBL" id="JAINUG010000122">
    <property type="protein sequence ID" value="KAJ8394886.1"/>
    <property type="molecule type" value="Genomic_DNA"/>
</dbReference>
<evidence type="ECO:0000313" key="3">
    <source>
        <dbReference type="Proteomes" id="UP001221898"/>
    </source>
</evidence>
<name>A0AAD7WF78_9TELE</name>
<evidence type="ECO:0000256" key="1">
    <source>
        <dbReference type="SAM" id="MobiDB-lite"/>
    </source>
</evidence>
<accession>A0AAD7WF78</accession>
<keyword evidence="3" id="KW-1185">Reference proteome</keyword>
<gene>
    <name evidence="2" type="ORF">AAFF_G00042410</name>
</gene>
<dbReference type="Proteomes" id="UP001221898">
    <property type="component" value="Unassembled WGS sequence"/>
</dbReference>
<comment type="caution">
    <text evidence="2">The sequence shown here is derived from an EMBL/GenBank/DDBJ whole genome shotgun (WGS) entry which is preliminary data.</text>
</comment>
<dbReference type="AlphaFoldDB" id="A0AAD7WF78"/>
<feature type="region of interest" description="Disordered" evidence="1">
    <location>
        <begin position="197"/>
        <end position="241"/>
    </location>
</feature>
<feature type="compositionally biased region" description="Basic residues" evidence="1">
    <location>
        <begin position="229"/>
        <end position="238"/>
    </location>
</feature>
<evidence type="ECO:0000313" key="2">
    <source>
        <dbReference type="EMBL" id="KAJ8394886.1"/>
    </source>
</evidence>
<sequence length="294" mass="31486">MKPEGGTSAVWAELVYVGGRGLVVGCEGRGGATLRRSGPVLRLTPIISRSTPIPLKERSGTAYRDKAKHRGLPRHISRPAWGGTPAPPVECFQKALLGRADPQQPGHCSCANTSRTRACATLPTGAPTGPSGTTPRLVIRRAGVRRSLGARTRDPPLVAPPCRVTGGMRSLARHRGPCFVIFVAHTADAKSISTKLQTPAPEWPAGPQTGKPHSCGGKNVDYTDNISSRPRRGGKRKKNEASSLTFVPFLRPCLRHSHWRSLSSRCHGPSLGECGVFAVTGLSSRERKEIRITP</sequence>
<protein>
    <submittedName>
        <fullName evidence="2">Uncharacterized protein</fullName>
    </submittedName>
</protein>
<feature type="region of interest" description="Disordered" evidence="1">
    <location>
        <begin position="61"/>
        <end position="80"/>
    </location>
</feature>
<reference evidence="2" key="1">
    <citation type="journal article" date="2023" name="Science">
        <title>Genome structures resolve the early diversification of teleost fishes.</title>
        <authorList>
            <person name="Parey E."/>
            <person name="Louis A."/>
            <person name="Montfort J."/>
            <person name="Bouchez O."/>
            <person name="Roques C."/>
            <person name="Iampietro C."/>
            <person name="Lluch J."/>
            <person name="Castinel A."/>
            <person name="Donnadieu C."/>
            <person name="Desvignes T."/>
            <person name="Floi Bucao C."/>
            <person name="Jouanno E."/>
            <person name="Wen M."/>
            <person name="Mejri S."/>
            <person name="Dirks R."/>
            <person name="Jansen H."/>
            <person name="Henkel C."/>
            <person name="Chen W.J."/>
            <person name="Zahm M."/>
            <person name="Cabau C."/>
            <person name="Klopp C."/>
            <person name="Thompson A.W."/>
            <person name="Robinson-Rechavi M."/>
            <person name="Braasch I."/>
            <person name="Lecointre G."/>
            <person name="Bobe J."/>
            <person name="Postlethwait J.H."/>
            <person name="Berthelot C."/>
            <person name="Roest Crollius H."/>
            <person name="Guiguen Y."/>
        </authorList>
    </citation>
    <scope>NUCLEOTIDE SEQUENCE</scope>
    <source>
        <strain evidence="2">NC1722</strain>
    </source>
</reference>
<proteinExistence type="predicted"/>